<dbReference type="InterPro" id="IPR011613">
    <property type="entry name" value="GH15-like"/>
</dbReference>
<dbReference type="EMBL" id="OX365920">
    <property type="protein sequence ID" value="CAI4065309.1"/>
    <property type="molecule type" value="Genomic_DNA"/>
</dbReference>
<evidence type="ECO:0000256" key="5">
    <source>
        <dbReference type="ARBA" id="ARBA00023277"/>
    </source>
</evidence>
<gene>
    <name evidence="11" type="primary">SUVC09G0750</name>
    <name evidence="11" type="ORF">SUVC_09G0750</name>
</gene>
<comment type="similarity">
    <text evidence="2">Belongs to the glycosyl hydrolase 15 family.</text>
</comment>
<evidence type="ECO:0000256" key="3">
    <source>
        <dbReference type="ARBA" id="ARBA00012593"/>
    </source>
</evidence>
<dbReference type="InterPro" id="IPR012341">
    <property type="entry name" value="6hp_glycosidase-like_sf"/>
</dbReference>
<evidence type="ECO:0000256" key="2">
    <source>
        <dbReference type="ARBA" id="ARBA00006188"/>
    </source>
</evidence>
<evidence type="ECO:0000256" key="1">
    <source>
        <dbReference type="ARBA" id="ARBA00001863"/>
    </source>
</evidence>
<organism evidence="11 12">
    <name type="scientific">Saccharomyces uvarum</name>
    <name type="common">Yeast</name>
    <name type="synonym">Saccharomyces bayanus var. uvarum</name>
    <dbReference type="NCBI Taxonomy" id="230603"/>
    <lineage>
        <taxon>Eukaryota</taxon>
        <taxon>Fungi</taxon>
        <taxon>Dikarya</taxon>
        <taxon>Ascomycota</taxon>
        <taxon>Saccharomycotina</taxon>
        <taxon>Saccharomycetes</taxon>
        <taxon>Saccharomycetales</taxon>
        <taxon>Saccharomycetaceae</taxon>
        <taxon>Saccharomyces</taxon>
    </lineage>
</organism>
<comment type="catalytic activity">
    <reaction evidence="1">
        <text>Hydrolysis of terminal (1-&gt;4)-linked alpha-D-glucose residues successively from non-reducing ends of the chains with release of beta-D-glucose.</text>
        <dbReference type="EC" id="3.2.1.3"/>
    </reaction>
</comment>
<dbReference type="Pfam" id="PF00723">
    <property type="entry name" value="Glyco_hydro_15"/>
    <property type="match status" value="1"/>
</dbReference>
<dbReference type="PANTHER" id="PTHR31616:SF9">
    <property type="entry name" value="GLUCOAMYLASE, INTRACELLULAR SPORULATION-SPECIFIC"/>
    <property type="match status" value="1"/>
</dbReference>
<evidence type="ECO:0000256" key="8">
    <source>
        <dbReference type="ARBA" id="ARBA00033442"/>
    </source>
</evidence>
<accession>A0AA35NU21</accession>
<dbReference type="AlphaFoldDB" id="A0AA35NU21"/>
<dbReference type="PROSITE" id="PS00820">
    <property type="entry name" value="GLUCOAMYLASE"/>
    <property type="match status" value="1"/>
</dbReference>
<dbReference type="EC" id="3.2.1.3" evidence="3"/>
<dbReference type="Proteomes" id="UP001162090">
    <property type="component" value="Chromosome 9"/>
</dbReference>
<dbReference type="PRINTS" id="PR00736">
    <property type="entry name" value="GLHYDRLASE15"/>
</dbReference>
<dbReference type="GO" id="GO:0000324">
    <property type="term" value="C:fungal-type vacuole"/>
    <property type="evidence" value="ECO:0007669"/>
    <property type="project" value="TreeGrafter"/>
</dbReference>
<dbReference type="Gene3D" id="1.50.10.10">
    <property type="match status" value="1"/>
</dbReference>
<proteinExistence type="inferred from homology"/>
<keyword evidence="4" id="KW-0378">Hydrolase</keyword>
<evidence type="ECO:0000313" key="11">
    <source>
        <dbReference type="EMBL" id="CAI4065309.1"/>
    </source>
</evidence>
<dbReference type="InterPro" id="IPR046966">
    <property type="entry name" value="Glucoamylase_active_site"/>
</dbReference>
<evidence type="ECO:0000256" key="9">
    <source>
        <dbReference type="ARBA" id="ARBA00033473"/>
    </source>
</evidence>
<evidence type="ECO:0000256" key="7">
    <source>
        <dbReference type="ARBA" id="ARBA00023326"/>
    </source>
</evidence>
<dbReference type="InterPro" id="IPR000165">
    <property type="entry name" value="Glucoamylase"/>
</dbReference>
<dbReference type="GO" id="GO:0004339">
    <property type="term" value="F:glucan 1,4-alpha-glucosidase activity"/>
    <property type="evidence" value="ECO:0007669"/>
    <property type="project" value="UniProtKB-EC"/>
</dbReference>
<keyword evidence="7" id="KW-0624">Polysaccharide degradation</keyword>
<name>A0AA35NU21_SACUV</name>
<evidence type="ECO:0000256" key="6">
    <source>
        <dbReference type="ARBA" id="ARBA00023295"/>
    </source>
</evidence>
<dbReference type="InterPro" id="IPR008928">
    <property type="entry name" value="6-hairpin_glycosidase_sf"/>
</dbReference>
<feature type="domain" description="GH15-like" evidence="10">
    <location>
        <begin position="98"/>
        <end position="536"/>
    </location>
</feature>
<dbReference type="SUPFAM" id="SSF48208">
    <property type="entry name" value="Six-hairpin glycosidases"/>
    <property type="match status" value="1"/>
</dbReference>
<dbReference type="PANTHER" id="PTHR31616">
    <property type="entry name" value="TREHALASE"/>
    <property type="match status" value="1"/>
</dbReference>
<evidence type="ECO:0000313" key="12">
    <source>
        <dbReference type="Proteomes" id="UP001162090"/>
    </source>
</evidence>
<reference evidence="11" key="1">
    <citation type="submission" date="2022-10" db="EMBL/GenBank/DDBJ databases">
        <authorList>
            <person name="Byrne P K."/>
        </authorList>
    </citation>
    <scope>NUCLEOTIDE SEQUENCE</scope>
    <source>
        <strain evidence="11">CBS7001</strain>
    </source>
</reference>
<keyword evidence="6" id="KW-0326">Glycosidase</keyword>
<protein>
    <recommendedName>
        <fullName evidence="3">glucan 1,4-alpha-glucosidase</fullName>
        <ecNumber evidence="3">3.2.1.3</ecNumber>
    </recommendedName>
    <alternativeName>
        <fullName evidence="9">1,4-alpha-D-glucan glucohydrolase</fullName>
    </alternativeName>
    <alternativeName>
        <fullName evidence="8">Glucan 1,4-alpha-glucosidase</fullName>
    </alternativeName>
</protein>
<sequence length="550" mass="61734">MARPTMKLYNKLLGTLAVGIGSVWALENTTVYEFESVKGLFEQDYRSVFSDNGSRVQLRDAVVMNGTVVYEASGDAGWNNGLLEDWLQEQRNVSVERVFDNIGPSGPHPSVLPGVVIASPSQAHPDYFYQWIRDSALTINSIVSHSPGPATHTHTLLQYLNVSFHLQRTNNTLGAGVGYTNDTASLGDPKWNVDNTAYTQDWGRPQNDGPALRTIAVLKIIDYLNETGVDVGNEYPFQSTQEVFDNIVRWDLRFVMDHWNSSGFDLWEEVSGLHFFTLLAQLSAVDKSLRYFNDTEQSSAFVNELRQTRQAISDFLLDPANGFIHPEYHYVIETPTIANTLRSGLDISTLLAANIAHDTPAASRLPFNVNDRAILNTLHNLMFRMRSLYPINGNTTGIALGRYPEDVYDGYGLGEGNPWVLATCAASTTLYKLIHWHISEQQDVVVPMHNETSNAFWDQLIFSNLATLGSDDGYLIVEYNSPAFNQTMQKIFQLADSFLVKLKAHVGADGELSEQFNKYTGFMQGALHLTWSYTSFWDAHQLRQEILDTF</sequence>
<dbReference type="GO" id="GO:0000272">
    <property type="term" value="P:polysaccharide catabolic process"/>
    <property type="evidence" value="ECO:0007669"/>
    <property type="project" value="UniProtKB-KW"/>
</dbReference>
<evidence type="ECO:0000259" key="10">
    <source>
        <dbReference type="Pfam" id="PF00723"/>
    </source>
</evidence>
<keyword evidence="5" id="KW-0119">Carbohydrate metabolism</keyword>
<evidence type="ECO:0000256" key="4">
    <source>
        <dbReference type="ARBA" id="ARBA00022801"/>
    </source>
</evidence>